<dbReference type="EnsemblMetazoa" id="PPA42201.1">
    <property type="protein sequence ID" value="PPA42201.1"/>
    <property type="gene ID" value="WBGene00280570"/>
</dbReference>
<proteinExistence type="predicted"/>
<evidence type="ECO:0000313" key="1">
    <source>
        <dbReference type="EnsemblMetazoa" id="PPA42201.1"/>
    </source>
</evidence>
<sequence>MNLLPLTVFLLAALVAVAAGQKAPTVLDENFIALAKMKMKVLEQTIEINKLKKIVDVKNSQPVSLSQCEADLAAVNLKLYRIREIIG</sequence>
<gene>
    <name evidence="1" type="primary">WBGene00280570</name>
</gene>
<protein>
    <submittedName>
        <fullName evidence="1">Uncharacterized protein</fullName>
    </submittedName>
</protein>
<dbReference type="Proteomes" id="UP000005239">
    <property type="component" value="Unassembled WGS sequence"/>
</dbReference>
<keyword evidence="2" id="KW-1185">Reference proteome</keyword>
<organism evidence="1 2">
    <name type="scientific">Pristionchus pacificus</name>
    <name type="common">Parasitic nematode worm</name>
    <dbReference type="NCBI Taxonomy" id="54126"/>
    <lineage>
        <taxon>Eukaryota</taxon>
        <taxon>Metazoa</taxon>
        <taxon>Ecdysozoa</taxon>
        <taxon>Nematoda</taxon>
        <taxon>Chromadorea</taxon>
        <taxon>Rhabditida</taxon>
        <taxon>Rhabditina</taxon>
        <taxon>Diplogasteromorpha</taxon>
        <taxon>Diplogasteroidea</taxon>
        <taxon>Neodiplogasteridae</taxon>
        <taxon>Pristionchus</taxon>
    </lineage>
</organism>
<accession>A0A454XMB3</accession>
<reference evidence="1" key="2">
    <citation type="submission" date="2022-06" db="UniProtKB">
        <authorList>
            <consortium name="EnsemblMetazoa"/>
        </authorList>
    </citation>
    <scope>IDENTIFICATION</scope>
    <source>
        <strain evidence="1">PS312</strain>
    </source>
</reference>
<name>A0A454XMB3_PRIPA</name>
<evidence type="ECO:0000313" key="2">
    <source>
        <dbReference type="Proteomes" id="UP000005239"/>
    </source>
</evidence>
<accession>A0A8R1Z6K9</accession>
<reference evidence="2" key="1">
    <citation type="journal article" date="2008" name="Nat. Genet.">
        <title>The Pristionchus pacificus genome provides a unique perspective on nematode lifestyle and parasitism.</title>
        <authorList>
            <person name="Dieterich C."/>
            <person name="Clifton S.W."/>
            <person name="Schuster L.N."/>
            <person name="Chinwalla A."/>
            <person name="Delehaunty K."/>
            <person name="Dinkelacker I."/>
            <person name="Fulton L."/>
            <person name="Fulton R."/>
            <person name="Godfrey J."/>
            <person name="Minx P."/>
            <person name="Mitreva M."/>
            <person name="Roeseler W."/>
            <person name="Tian H."/>
            <person name="Witte H."/>
            <person name="Yang S.P."/>
            <person name="Wilson R.K."/>
            <person name="Sommer R.J."/>
        </authorList>
    </citation>
    <scope>NUCLEOTIDE SEQUENCE [LARGE SCALE GENOMIC DNA]</scope>
    <source>
        <strain evidence="2">PS312</strain>
    </source>
</reference>
<dbReference type="AlphaFoldDB" id="A0A454XMB3"/>